<evidence type="ECO:0000256" key="5">
    <source>
        <dbReference type="HAMAP-Rule" id="MF_00189"/>
    </source>
</evidence>
<evidence type="ECO:0000256" key="1">
    <source>
        <dbReference type="ARBA" id="ARBA00022475"/>
    </source>
</evidence>
<comment type="caution">
    <text evidence="6">The sequence shown here is derived from an EMBL/GenBank/DDBJ whole genome shotgun (WGS) entry which is preliminary data.</text>
</comment>
<proteinExistence type="inferred from homology"/>
<feature type="transmembrane region" description="Helical" evidence="5">
    <location>
        <begin position="115"/>
        <end position="137"/>
    </location>
</feature>
<feature type="transmembrane region" description="Helical" evidence="5">
    <location>
        <begin position="149"/>
        <end position="169"/>
    </location>
</feature>
<feature type="transmembrane region" description="Helical" evidence="5">
    <location>
        <begin position="20"/>
        <end position="40"/>
    </location>
</feature>
<comment type="subcellular location">
    <subcellularLocation>
        <location evidence="5">Cell inner membrane</location>
        <topology evidence="5">Multi-pass membrane protein</topology>
    </subcellularLocation>
</comment>
<keyword evidence="7" id="KW-1185">Reference proteome</keyword>
<protein>
    <recommendedName>
        <fullName evidence="5">Inner membrane-spanning protein YciB</fullName>
    </recommendedName>
</protein>
<reference evidence="6 7" key="1">
    <citation type="submission" date="2019-03" db="EMBL/GenBank/DDBJ databases">
        <title>Freshwater and sediment microbial communities from various areas in North America, analyzing microbe dynamics in response to fracking.</title>
        <authorList>
            <person name="Lamendella R."/>
        </authorList>
    </citation>
    <scope>NUCLEOTIDE SEQUENCE [LARGE SCALE GENOMIC DNA]</scope>
    <source>
        <strain evidence="6 7">18_TX</strain>
    </source>
</reference>
<comment type="similarity">
    <text evidence="5">Belongs to the YciB family.</text>
</comment>
<comment type="function">
    <text evidence="5">Plays a role in cell envelope biogenesis, maintenance of cell envelope integrity and membrane homeostasis.</text>
</comment>
<dbReference type="Pfam" id="PF04279">
    <property type="entry name" value="IspA"/>
    <property type="match status" value="1"/>
</dbReference>
<dbReference type="PANTHER" id="PTHR36917:SF1">
    <property type="entry name" value="INNER MEMBRANE-SPANNING PROTEIN YCIB"/>
    <property type="match status" value="1"/>
</dbReference>
<evidence type="ECO:0000256" key="4">
    <source>
        <dbReference type="ARBA" id="ARBA00023136"/>
    </source>
</evidence>
<sequence>MALVLEYLPIIAFFVFYKLADIYVATGVLMAGTVLQILGLKLLKHPMTTRHWVAPLVVLGFGTLTLVLHDDWFIKLKVSVIYGAIALFLLGSLLFKRNNPIRSLRGKDLNLPDFVWARLTLAWIAYCVTLACINLYIAHYWSQEAWVNFKVFGILIATFLFILCTELYLHRFINAEQDDQS</sequence>
<feature type="transmembrane region" description="Helical" evidence="5">
    <location>
        <begin position="52"/>
        <end position="68"/>
    </location>
</feature>
<dbReference type="RefSeq" id="WP_133540098.1">
    <property type="nucleotide sequence ID" value="NZ_SNXI01000012.1"/>
</dbReference>
<dbReference type="PANTHER" id="PTHR36917">
    <property type="entry name" value="INTRACELLULAR SEPTATION PROTEIN A-RELATED"/>
    <property type="match status" value="1"/>
</dbReference>
<feature type="transmembrane region" description="Helical" evidence="5">
    <location>
        <begin position="74"/>
        <end position="95"/>
    </location>
</feature>
<keyword evidence="1 5" id="KW-1003">Cell membrane</keyword>
<keyword evidence="2 5" id="KW-0812">Transmembrane</keyword>
<dbReference type="OrthoDB" id="9788219at2"/>
<evidence type="ECO:0000313" key="7">
    <source>
        <dbReference type="Proteomes" id="UP000295531"/>
    </source>
</evidence>
<evidence type="ECO:0000256" key="2">
    <source>
        <dbReference type="ARBA" id="ARBA00022692"/>
    </source>
</evidence>
<dbReference type="HAMAP" id="MF_00189">
    <property type="entry name" value="YciB"/>
    <property type="match status" value="1"/>
</dbReference>
<keyword evidence="4 5" id="KW-0472">Membrane</keyword>
<dbReference type="InterPro" id="IPR006008">
    <property type="entry name" value="YciB"/>
</dbReference>
<dbReference type="Proteomes" id="UP000295531">
    <property type="component" value="Unassembled WGS sequence"/>
</dbReference>
<dbReference type="EMBL" id="SNXI01000012">
    <property type="protein sequence ID" value="TDP31648.1"/>
    <property type="molecule type" value="Genomic_DNA"/>
</dbReference>
<evidence type="ECO:0000313" key="6">
    <source>
        <dbReference type="EMBL" id="TDP31648.1"/>
    </source>
</evidence>
<keyword evidence="5" id="KW-0997">Cell inner membrane</keyword>
<dbReference type="GO" id="GO:0005886">
    <property type="term" value="C:plasma membrane"/>
    <property type="evidence" value="ECO:0007669"/>
    <property type="project" value="UniProtKB-SubCell"/>
</dbReference>
<organism evidence="6 7">
    <name type="scientific">Idiomarina aquatica</name>
    <dbReference type="NCBI Taxonomy" id="1327752"/>
    <lineage>
        <taxon>Bacteria</taxon>
        <taxon>Pseudomonadati</taxon>
        <taxon>Pseudomonadota</taxon>
        <taxon>Gammaproteobacteria</taxon>
        <taxon>Alteromonadales</taxon>
        <taxon>Idiomarinaceae</taxon>
        <taxon>Idiomarina</taxon>
    </lineage>
</organism>
<evidence type="ECO:0000256" key="3">
    <source>
        <dbReference type="ARBA" id="ARBA00022989"/>
    </source>
</evidence>
<dbReference type="AlphaFoldDB" id="A0A4R6P1U1"/>
<name>A0A4R6P1U1_9GAMM</name>
<keyword evidence="3 5" id="KW-1133">Transmembrane helix</keyword>
<gene>
    <name evidence="5" type="primary">yciB</name>
    <name evidence="6" type="ORF">DEU29_11249</name>
</gene>
<accession>A0A4R6P1U1</accession>